<feature type="compositionally biased region" description="Basic and acidic residues" evidence="1">
    <location>
        <begin position="156"/>
        <end position="170"/>
    </location>
</feature>
<evidence type="ECO:0000256" key="1">
    <source>
        <dbReference type="SAM" id="MobiDB-lite"/>
    </source>
</evidence>
<gene>
    <name evidence="2" type="ORF">P280DRAFT_482085</name>
</gene>
<name>A0A6A6RSJ5_9PLEO</name>
<dbReference type="Proteomes" id="UP000799753">
    <property type="component" value="Unassembled WGS sequence"/>
</dbReference>
<reference evidence="2" key="1">
    <citation type="journal article" date="2020" name="Stud. Mycol.">
        <title>101 Dothideomycetes genomes: a test case for predicting lifestyles and emergence of pathogens.</title>
        <authorList>
            <person name="Haridas S."/>
            <person name="Albert R."/>
            <person name="Binder M."/>
            <person name="Bloem J."/>
            <person name="Labutti K."/>
            <person name="Salamov A."/>
            <person name="Andreopoulos B."/>
            <person name="Baker S."/>
            <person name="Barry K."/>
            <person name="Bills G."/>
            <person name="Bluhm B."/>
            <person name="Cannon C."/>
            <person name="Castanera R."/>
            <person name="Culley D."/>
            <person name="Daum C."/>
            <person name="Ezra D."/>
            <person name="Gonzalez J."/>
            <person name="Henrissat B."/>
            <person name="Kuo A."/>
            <person name="Liang C."/>
            <person name="Lipzen A."/>
            <person name="Lutzoni F."/>
            <person name="Magnuson J."/>
            <person name="Mondo S."/>
            <person name="Nolan M."/>
            <person name="Ohm R."/>
            <person name="Pangilinan J."/>
            <person name="Park H.-J."/>
            <person name="Ramirez L."/>
            <person name="Alfaro M."/>
            <person name="Sun H."/>
            <person name="Tritt A."/>
            <person name="Yoshinaga Y."/>
            <person name="Zwiers L.-H."/>
            <person name="Turgeon B."/>
            <person name="Goodwin S."/>
            <person name="Spatafora J."/>
            <person name="Crous P."/>
            <person name="Grigoriev I."/>
        </authorList>
    </citation>
    <scope>NUCLEOTIDE SEQUENCE</scope>
    <source>
        <strain evidence="2">CBS 473.64</strain>
    </source>
</reference>
<organism evidence="2 3">
    <name type="scientific">Massarina eburnea CBS 473.64</name>
    <dbReference type="NCBI Taxonomy" id="1395130"/>
    <lineage>
        <taxon>Eukaryota</taxon>
        <taxon>Fungi</taxon>
        <taxon>Dikarya</taxon>
        <taxon>Ascomycota</taxon>
        <taxon>Pezizomycotina</taxon>
        <taxon>Dothideomycetes</taxon>
        <taxon>Pleosporomycetidae</taxon>
        <taxon>Pleosporales</taxon>
        <taxon>Massarineae</taxon>
        <taxon>Massarinaceae</taxon>
        <taxon>Massarina</taxon>
    </lineage>
</organism>
<protein>
    <submittedName>
        <fullName evidence="2">Uncharacterized protein</fullName>
    </submittedName>
</protein>
<sequence length="170" mass="19496">MPSTLLCSNAITGKIAQLSHHCKECNNAMKPQCLEKKHVAYCTECGYIFNVKSRGGCGKHDYSQGFNHAVRNERRGLDADFRSSYELSQEAKVLAEKRAAEEEAHRLLAQQQTYNTQWRDPEHPEYPQKAPPRQSIKNKQGKKQQPAITIRSQRRKEKEERSLADRPKSS</sequence>
<dbReference type="EMBL" id="MU006790">
    <property type="protein sequence ID" value="KAF2638177.1"/>
    <property type="molecule type" value="Genomic_DNA"/>
</dbReference>
<keyword evidence="3" id="KW-1185">Reference proteome</keyword>
<dbReference type="AlphaFoldDB" id="A0A6A6RSJ5"/>
<evidence type="ECO:0000313" key="2">
    <source>
        <dbReference type="EMBL" id="KAF2638177.1"/>
    </source>
</evidence>
<accession>A0A6A6RSJ5</accession>
<proteinExistence type="predicted"/>
<dbReference type="OrthoDB" id="3682293at2759"/>
<feature type="region of interest" description="Disordered" evidence="1">
    <location>
        <begin position="99"/>
        <end position="170"/>
    </location>
</feature>
<evidence type="ECO:0000313" key="3">
    <source>
        <dbReference type="Proteomes" id="UP000799753"/>
    </source>
</evidence>